<dbReference type="EMBL" id="JAGPYM010000006">
    <property type="protein sequence ID" value="KAH6893027.1"/>
    <property type="molecule type" value="Genomic_DNA"/>
</dbReference>
<name>A0A9P9AS38_9HYPO</name>
<keyword evidence="3" id="KW-1185">Reference proteome</keyword>
<comment type="caution">
    <text evidence="2">The sequence shown here is derived from an EMBL/GenBank/DDBJ whole genome shotgun (WGS) entry which is preliminary data.</text>
</comment>
<feature type="signal peptide" evidence="1">
    <location>
        <begin position="1"/>
        <end position="18"/>
    </location>
</feature>
<accession>A0A9P9AS38</accession>
<reference evidence="2 3" key="1">
    <citation type="journal article" date="2021" name="Nat. Commun.">
        <title>Genetic determinants of endophytism in the Arabidopsis root mycobiome.</title>
        <authorList>
            <person name="Mesny F."/>
            <person name="Miyauchi S."/>
            <person name="Thiergart T."/>
            <person name="Pickel B."/>
            <person name="Atanasova L."/>
            <person name="Karlsson M."/>
            <person name="Huettel B."/>
            <person name="Barry K.W."/>
            <person name="Haridas S."/>
            <person name="Chen C."/>
            <person name="Bauer D."/>
            <person name="Andreopoulos W."/>
            <person name="Pangilinan J."/>
            <person name="LaButti K."/>
            <person name="Riley R."/>
            <person name="Lipzen A."/>
            <person name="Clum A."/>
            <person name="Drula E."/>
            <person name="Henrissat B."/>
            <person name="Kohler A."/>
            <person name="Grigoriev I.V."/>
            <person name="Martin F.M."/>
            <person name="Hacquard S."/>
        </authorList>
    </citation>
    <scope>NUCLEOTIDE SEQUENCE [LARGE SCALE GENOMIC DNA]</scope>
    <source>
        <strain evidence="2 3">MPI-CAGE-CH-0241</strain>
    </source>
</reference>
<feature type="chain" id="PRO_5040506062" description="Secreted protein" evidence="1">
    <location>
        <begin position="19"/>
        <end position="153"/>
    </location>
</feature>
<evidence type="ECO:0000313" key="3">
    <source>
        <dbReference type="Proteomes" id="UP000777438"/>
    </source>
</evidence>
<gene>
    <name evidence="2" type="ORF">B0T10DRAFT_264285</name>
</gene>
<dbReference type="Proteomes" id="UP000777438">
    <property type="component" value="Unassembled WGS sequence"/>
</dbReference>
<sequence>MLHFVMCVSYAVISSCTSHVPDLQAQGVTWPGLKPQRTESMKTMRANGAGLISFDRNELDVLGPEGVLDASATSPRSEWRVTPDVEGGDTVFSTALQRPTWAQGRCKVQGPMNISTRAEHSLRKVSIARRVLLCARNCFVDVCSECPPDTCGG</sequence>
<organism evidence="2 3">
    <name type="scientific">Thelonectria olida</name>
    <dbReference type="NCBI Taxonomy" id="1576542"/>
    <lineage>
        <taxon>Eukaryota</taxon>
        <taxon>Fungi</taxon>
        <taxon>Dikarya</taxon>
        <taxon>Ascomycota</taxon>
        <taxon>Pezizomycotina</taxon>
        <taxon>Sordariomycetes</taxon>
        <taxon>Hypocreomycetidae</taxon>
        <taxon>Hypocreales</taxon>
        <taxon>Nectriaceae</taxon>
        <taxon>Thelonectria</taxon>
    </lineage>
</organism>
<keyword evidence="1" id="KW-0732">Signal</keyword>
<evidence type="ECO:0000313" key="2">
    <source>
        <dbReference type="EMBL" id="KAH6893027.1"/>
    </source>
</evidence>
<dbReference type="AlphaFoldDB" id="A0A9P9AS38"/>
<evidence type="ECO:0008006" key="4">
    <source>
        <dbReference type="Google" id="ProtNLM"/>
    </source>
</evidence>
<proteinExistence type="predicted"/>
<protein>
    <recommendedName>
        <fullName evidence="4">Secreted protein</fullName>
    </recommendedName>
</protein>
<evidence type="ECO:0000256" key="1">
    <source>
        <dbReference type="SAM" id="SignalP"/>
    </source>
</evidence>